<evidence type="ECO:0000259" key="2">
    <source>
        <dbReference type="Pfam" id="PF07510"/>
    </source>
</evidence>
<protein>
    <submittedName>
        <fullName evidence="3">DUF262 domain-containing protein</fullName>
    </submittedName>
</protein>
<dbReference type="RefSeq" id="WP_214111697.1">
    <property type="nucleotide sequence ID" value="NZ_JAHCTB010000001.1"/>
</dbReference>
<evidence type="ECO:0000313" key="4">
    <source>
        <dbReference type="Proteomes" id="UP001297092"/>
    </source>
</evidence>
<comment type="caution">
    <text evidence="3">The sequence shown here is derived from an EMBL/GenBank/DDBJ whole genome shotgun (WGS) entry which is preliminary data.</text>
</comment>
<dbReference type="Pfam" id="PF03235">
    <property type="entry name" value="GmrSD_N"/>
    <property type="match status" value="1"/>
</dbReference>
<feature type="domain" description="GmrSD restriction endonucleases C-terminal" evidence="2">
    <location>
        <begin position="435"/>
        <end position="589"/>
    </location>
</feature>
<sequence length="597" mass="70187">MIQNTDNKPLSELFSADNKVAYHIPKYQREYVWSKWNWESLYDDIEESEGGHFLGSIICINTETDSHKPADLELVDGQQRMTTISLFYLAIYDFLKYYIPDKTDVDMLVELRSLRNKIIINDKNEIRLSPSYSNNNLIDYKYIFYEVIDELKTSKAPKNLGNRRIKKAYNYFYERLNAVDEDDNLIYNYDDVKEILSKLNSATLVKIDVATHADAFTLFETLNNRGVPLSAIDLIKNKLLGHLEKVDKTTNLDENFERWNEIIENLSDEYKVQERFLRQFYNAFRIEKNIAVDKKPKALRSNLILIYEELINRDVHYFFNRLEEASLIYSKHIQYDIDEHSIELVKSLRNLENVTGADAYMLLLFIVKKFDINEKQKIELVDLLCSYSIRRNVTDTPPTRDLTNHFMDIILEANKMLSYDFDILKSIILDKGKPASDEFFEEKLNGNLYEENVGATRYILSSIELANTETKEIYKNFYARENRKFVWTIEHILPQGENIPSHWVEMIGDGDKEKAKSIRKNYVHKLGNLTLTGYNSQLSNMSLLQKQDRKSKDGKYIGFKNGLYLNKKISKISKWTKADIIERNNDLVERALEIFRL</sequence>
<dbReference type="InterPro" id="IPR011089">
    <property type="entry name" value="GmrSD_C"/>
</dbReference>
<reference evidence="3 4" key="1">
    <citation type="submission" date="2021-05" db="EMBL/GenBank/DDBJ databases">
        <title>Aequorivita echinoideorum JCM 30378 genome.</title>
        <authorList>
            <person name="Zhang H."/>
            <person name="Li C."/>
        </authorList>
    </citation>
    <scope>NUCLEOTIDE SEQUENCE [LARGE SCALE GENOMIC DNA]</scope>
    <source>
        <strain evidence="3 4">JCM30378</strain>
    </source>
</reference>
<evidence type="ECO:0000313" key="3">
    <source>
        <dbReference type="EMBL" id="MBT0606823.1"/>
    </source>
</evidence>
<accession>A0ABS5S0T3</accession>
<proteinExistence type="predicted"/>
<gene>
    <name evidence="3" type="ORF">KIV10_01385</name>
</gene>
<dbReference type="PANTHER" id="PTHR35149:SF2">
    <property type="entry name" value="DUF262 DOMAIN-CONTAINING PROTEIN"/>
    <property type="match status" value="1"/>
</dbReference>
<dbReference type="Pfam" id="PF07510">
    <property type="entry name" value="GmrSD_C"/>
    <property type="match status" value="1"/>
</dbReference>
<dbReference type="PANTHER" id="PTHR35149">
    <property type="entry name" value="SLL5132 PROTEIN"/>
    <property type="match status" value="1"/>
</dbReference>
<feature type="domain" description="GmrSD restriction endonucleases N-terminal" evidence="1">
    <location>
        <begin position="10"/>
        <end position="240"/>
    </location>
</feature>
<dbReference type="InterPro" id="IPR004919">
    <property type="entry name" value="GmrSD_N"/>
</dbReference>
<organism evidence="3 4">
    <name type="scientific">Aequorivita echinoideorum</name>
    <dbReference type="NCBI Taxonomy" id="1549647"/>
    <lineage>
        <taxon>Bacteria</taxon>
        <taxon>Pseudomonadati</taxon>
        <taxon>Bacteroidota</taxon>
        <taxon>Flavobacteriia</taxon>
        <taxon>Flavobacteriales</taxon>
        <taxon>Flavobacteriaceae</taxon>
        <taxon>Aequorivita</taxon>
    </lineage>
</organism>
<name>A0ABS5S0T3_9FLAO</name>
<keyword evidence="4" id="KW-1185">Reference proteome</keyword>
<evidence type="ECO:0000259" key="1">
    <source>
        <dbReference type="Pfam" id="PF03235"/>
    </source>
</evidence>
<dbReference type="Proteomes" id="UP001297092">
    <property type="component" value="Unassembled WGS sequence"/>
</dbReference>
<dbReference type="EMBL" id="JAHCTB010000001">
    <property type="protein sequence ID" value="MBT0606823.1"/>
    <property type="molecule type" value="Genomic_DNA"/>
</dbReference>